<evidence type="ECO:0000256" key="1">
    <source>
        <dbReference type="SAM" id="SignalP"/>
    </source>
</evidence>
<protein>
    <submittedName>
        <fullName evidence="2">Uncharacterized protein</fullName>
    </submittedName>
</protein>
<comment type="caution">
    <text evidence="2">The sequence shown here is derived from an EMBL/GenBank/DDBJ whole genome shotgun (WGS) entry which is preliminary data.</text>
</comment>
<gene>
    <name evidence="2" type="ORF">GCM10010507_10430</name>
</gene>
<dbReference type="RefSeq" id="WP_190108447.1">
    <property type="nucleotide sequence ID" value="NZ_BMVB01000003.1"/>
</dbReference>
<dbReference type="AlphaFoldDB" id="A0A918TCQ4"/>
<evidence type="ECO:0000313" key="3">
    <source>
        <dbReference type="Proteomes" id="UP000646244"/>
    </source>
</evidence>
<evidence type="ECO:0000313" key="2">
    <source>
        <dbReference type="EMBL" id="GHC38740.1"/>
    </source>
</evidence>
<name>A0A918TCQ4_STRCJ</name>
<sequence>MKKLSRTAIRAGAAVVVGLAAVSASIEPSAAAASSMVIERRDGGGPTRAMSQPEAQAYLLGVLRNQKMLDKEVPLKQALNQAFDGGGKPTGAYKFKNRPVLHASSGNGQRSATLFYYSEDSRLTLFAIGEHKTNASYKITVYGQRGTDFAEGKIVSLN</sequence>
<proteinExistence type="predicted"/>
<feature type="signal peptide" evidence="1">
    <location>
        <begin position="1"/>
        <end position="26"/>
    </location>
</feature>
<reference evidence="2" key="1">
    <citation type="journal article" date="2014" name="Int. J. Syst. Evol. Microbiol.">
        <title>Complete genome sequence of Corynebacterium casei LMG S-19264T (=DSM 44701T), isolated from a smear-ripened cheese.</title>
        <authorList>
            <consortium name="US DOE Joint Genome Institute (JGI-PGF)"/>
            <person name="Walter F."/>
            <person name="Albersmeier A."/>
            <person name="Kalinowski J."/>
            <person name="Ruckert C."/>
        </authorList>
    </citation>
    <scope>NUCLEOTIDE SEQUENCE</scope>
    <source>
        <strain evidence="2">JCM 4633</strain>
    </source>
</reference>
<dbReference type="Proteomes" id="UP000646244">
    <property type="component" value="Unassembled WGS sequence"/>
</dbReference>
<feature type="chain" id="PRO_5039103127" evidence="1">
    <location>
        <begin position="27"/>
        <end position="158"/>
    </location>
</feature>
<dbReference type="EMBL" id="BMVB01000003">
    <property type="protein sequence ID" value="GHC38740.1"/>
    <property type="molecule type" value="Genomic_DNA"/>
</dbReference>
<reference evidence="2" key="2">
    <citation type="submission" date="2020-09" db="EMBL/GenBank/DDBJ databases">
        <authorList>
            <person name="Sun Q."/>
            <person name="Ohkuma M."/>
        </authorList>
    </citation>
    <scope>NUCLEOTIDE SEQUENCE</scope>
    <source>
        <strain evidence="2">JCM 4633</strain>
    </source>
</reference>
<accession>A0A918TCQ4</accession>
<keyword evidence="1" id="KW-0732">Signal</keyword>
<organism evidence="2 3">
    <name type="scientific">Streptomyces cinnamoneus</name>
    <name type="common">Streptoverticillium cinnamoneum</name>
    <dbReference type="NCBI Taxonomy" id="53446"/>
    <lineage>
        <taxon>Bacteria</taxon>
        <taxon>Bacillati</taxon>
        <taxon>Actinomycetota</taxon>
        <taxon>Actinomycetes</taxon>
        <taxon>Kitasatosporales</taxon>
        <taxon>Streptomycetaceae</taxon>
        <taxon>Streptomyces</taxon>
        <taxon>Streptomyces cinnamoneus group</taxon>
    </lineage>
</organism>